<dbReference type="PANTHER" id="PTHR10351">
    <property type="entry name" value="TRANSCRIPTION FACTOR BTF3 FAMILY MEMBER"/>
    <property type="match status" value="1"/>
</dbReference>
<protein>
    <recommendedName>
        <fullName evidence="2">Transcription factor BTF3</fullName>
    </recommendedName>
</protein>
<dbReference type="PROSITE" id="PS51151">
    <property type="entry name" value="NAC_AB"/>
    <property type="match status" value="1"/>
</dbReference>
<dbReference type="WBParaSite" id="Gr19_v10_g1579.t1">
    <property type="protein sequence ID" value="Gr19_v10_g1579.t1"/>
    <property type="gene ID" value="Gr19_v10_g1579"/>
</dbReference>
<proteinExistence type="inferred from homology"/>
<evidence type="ECO:0000259" key="4">
    <source>
        <dbReference type="PROSITE" id="PS51151"/>
    </source>
</evidence>
<dbReference type="AlphaFoldDB" id="A0A914HCI4"/>
<dbReference type="Pfam" id="PF01849">
    <property type="entry name" value="NAC"/>
    <property type="match status" value="1"/>
</dbReference>
<sequence length="171" mass="19206">MEGTIFSITFECDKNLQHWFFNFFDNECRENKETATKRRTCPHWWKGYCKKEEESVTNIPGIEEVNMIKDDGTVIHFNNPKVQASVPANTFSITGTAENKQITDMLPGILNQLGAESLTHLKKLANNVTTQFKPSAEDDDVPELIGDFEEASKNETKTTESGADANLSAVE</sequence>
<comment type="similarity">
    <text evidence="1 2">Belongs to the NAC-beta family.</text>
</comment>
<evidence type="ECO:0000313" key="5">
    <source>
        <dbReference type="Proteomes" id="UP000887572"/>
    </source>
</evidence>
<evidence type="ECO:0000256" key="3">
    <source>
        <dbReference type="SAM" id="MobiDB-lite"/>
    </source>
</evidence>
<dbReference type="InterPro" id="IPR039370">
    <property type="entry name" value="BTF3"/>
</dbReference>
<evidence type="ECO:0000256" key="2">
    <source>
        <dbReference type="RuleBase" id="RU361272"/>
    </source>
</evidence>
<reference evidence="6" key="1">
    <citation type="submission" date="2022-11" db="UniProtKB">
        <authorList>
            <consortium name="WormBaseParasite"/>
        </authorList>
    </citation>
    <scope>IDENTIFICATION</scope>
</reference>
<feature type="compositionally biased region" description="Acidic residues" evidence="3">
    <location>
        <begin position="137"/>
        <end position="149"/>
    </location>
</feature>
<accession>A0A914HCI4</accession>
<organism evidence="5 6">
    <name type="scientific">Globodera rostochiensis</name>
    <name type="common">Golden nematode worm</name>
    <name type="synonym">Heterodera rostochiensis</name>
    <dbReference type="NCBI Taxonomy" id="31243"/>
    <lineage>
        <taxon>Eukaryota</taxon>
        <taxon>Metazoa</taxon>
        <taxon>Ecdysozoa</taxon>
        <taxon>Nematoda</taxon>
        <taxon>Chromadorea</taxon>
        <taxon>Rhabditida</taxon>
        <taxon>Tylenchina</taxon>
        <taxon>Tylenchomorpha</taxon>
        <taxon>Tylenchoidea</taxon>
        <taxon>Heteroderidae</taxon>
        <taxon>Heteroderinae</taxon>
        <taxon>Globodera</taxon>
    </lineage>
</organism>
<feature type="region of interest" description="Disordered" evidence="3">
    <location>
        <begin position="133"/>
        <end position="171"/>
    </location>
</feature>
<dbReference type="Gene3D" id="2.20.70.30">
    <property type="entry name" value="Nascent polypeptide-associated complex domain"/>
    <property type="match status" value="1"/>
</dbReference>
<name>A0A914HCI4_GLORO</name>
<evidence type="ECO:0000256" key="1">
    <source>
        <dbReference type="ARBA" id="ARBA00005296"/>
    </source>
</evidence>
<evidence type="ECO:0000313" key="6">
    <source>
        <dbReference type="WBParaSite" id="Gr19_v10_g1579.t1"/>
    </source>
</evidence>
<dbReference type="CDD" id="cd22055">
    <property type="entry name" value="NAC_BTF3"/>
    <property type="match status" value="1"/>
</dbReference>
<dbReference type="InterPro" id="IPR038187">
    <property type="entry name" value="NAC_A/B_dom_sf"/>
</dbReference>
<dbReference type="SMART" id="SM01407">
    <property type="entry name" value="NAC"/>
    <property type="match status" value="1"/>
</dbReference>
<keyword evidence="5" id="KW-1185">Reference proteome</keyword>
<dbReference type="FunFam" id="2.20.70.30:FF:000001">
    <property type="entry name" value="Transcription factor BTF3 homolog"/>
    <property type="match status" value="1"/>
</dbReference>
<dbReference type="InterPro" id="IPR002715">
    <property type="entry name" value="Nas_poly-pep-assoc_cplx_dom"/>
</dbReference>
<feature type="domain" description="NAC-A/B" evidence="4">
    <location>
        <begin position="25"/>
        <end position="106"/>
    </location>
</feature>
<dbReference type="Proteomes" id="UP000887572">
    <property type="component" value="Unplaced"/>
</dbReference>